<dbReference type="Proteomes" id="UP000623467">
    <property type="component" value="Unassembled WGS sequence"/>
</dbReference>
<feature type="compositionally biased region" description="Low complexity" evidence="2">
    <location>
        <begin position="22"/>
        <end position="32"/>
    </location>
</feature>
<reference evidence="4" key="1">
    <citation type="submission" date="2020-05" db="EMBL/GenBank/DDBJ databases">
        <title>Mycena genomes resolve the evolution of fungal bioluminescence.</title>
        <authorList>
            <person name="Tsai I.J."/>
        </authorList>
    </citation>
    <scope>NUCLEOTIDE SEQUENCE</scope>
    <source>
        <strain evidence="4">160909Yilan</strain>
    </source>
</reference>
<organism evidence="4 5">
    <name type="scientific">Mycena sanguinolenta</name>
    <dbReference type="NCBI Taxonomy" id="230812"/>
    <lineage>
        <taxon>Eukaryota</taxon>
        <taxon>Fungi</taxon>
        <taxon>Dikarya</taxon>
        <taxon>Basidiomycota</taxon>
        <taxon>Agaricomycotina</taxon>
        <taxon>Agaricomycetes</taxon>
        <taxon>Agaricomycetidae</taxon>
        <taxon>Agaricales</taxon>
        <taxon>Marasmiineae</taxon>
        <taxon>Mycenaceae</taxon>
        <taxon>Mycena</taxon>
    </lineage>
</organism>
<protein>
    <submittedName>
        <fullName evidence="4">F-box domain-containing protein</fullName>
    </submittedName>
</protein>
<evidence type="ECO:0000313" key="4">
    <source>
        <dbReference type="EMBL" id="KAF7366444.1"/>
    </source>
</evidence>
<dbReference type="Gene3D" id="3.80.10.10">
    <property type="entry name" value="Ribonuclease Inhibitor"/>
    <property type="match status" value="1"/>
</dbReference>
<evidence type="ECO:0000313" key="5">
    <source>
        <dbReference type="Proteomes" id="UP000623467"/>
    </source>
</evidence>
<dbReference type="Pfam" id="PF12937">
    <property type="entry name" value="F-box-like"/>
    <property type="match status" value="1"/>
</dbReference>
<gene>
    <name evidence="4" type="ORF">MSAN_00901300</name>
</gene>
<dbReference type="EMBL" id="JACAZH010000006">
    <property type="protein sequence ID" value="KAF7366444.1"/>
    <property type="molecule type" value="Genomic_DNA"/>
</dbReference>
<dbReference type="Gene3D" id="1.20.1280.50">
    <property type="match status" value="1"/>
</dbReference>
<keyword evidence="5" id="KW-1185">Reference proteome</keyword>
<feature type="domain" description="F-box" evidence="3">
    <location>
        <begin position="206"/>
        <end position="262"/>
    </location>
</feature>
<sequence length="615" mass="69923">MASELWVQSLRANYRPAHKSRPSNANRASRSSYDTKDNSRPVQTKSPPNKKVGPNTLGVESPTNKRSEPVVDVPEKCLNICCNYLADTFEPRSKLMSKIRTECAVDRTRVLNQISRAEARHASYQREIRRLKRILAACPPPGQVSSTRTCRKSLTLCKHACCDASLCPPRGSTEMIRLRRIVQQLQIRGRELLEYLTLKRSQVSLIRRLPPELLQMIFLFAIPQKRDLSPSLATNTDAVRLAHVCSYWRSIALDTSKLWTTIQTLRHPSRHQANIDHLKFYSLYAKASPLTVRCCNRISRPFLVELARLSHRWSNIVLAVGNSTLDELDVVRRKIPLLRSLTICNECERDGTQANGTFECAPVLRRIVLTASFNGNVWPFSFILPWEQLTSLTLVPISMSVFSECIRNCPQLLYFYAKIHPRAVQQPMTELRHSSLRKLGLESFGLLNGEVLMPYSFPHLQSLSVVMADLLHPLSRTLDPDVLAFIARSPHLEMLSLRMWGSVTTADLVALLLAAPSLRMLHFRDRKTVFVTPKFDAPLVMRALDDSFDIVEPQSLVELDVEKCRAYDEVELLALLKMHGKGCPFFDPFGIEQARLRIEGAPFDDEAELNYLSNR</sequence>
<dbReference type="InterPro" id="IPR036047">
    <property type="entry name" value="F-box-like_dom_sf"/>
</dbReference>
<accession>A0A8H7D8S2</accession>
<dbReference type="AlphaFoldDB" id="A0A8H7D8S2"/>
<keyword evidence="1" id="KW-0175">Coiled coil</keyword>
<dbReference type="SUPFAM" id="SSF81383">
    <property type="entry name" value="F-box domain"/>
    <property type="match status" value="1"/>
</dbReference>
<evidence type="ECO:0000256" key="2">
    <source>
        <dbReference type="SAM" id="MobiDB-lite"/>
    </source>
</evidence>
<comment type="caution">
    <text evidence="4">The sequence shown here is derived from an EMBL/GenBank/DDBJ whole genome shotgun (WGS) entry which is preliminary data.</text>
</comment>
<dbReference type="SUPFAM" id="SSF52047">
    <property type="entry name" value="RNI-like"/>
    <property type="match status" value="1"/>
</dbReference>
<evidence type="ECO:0000256" key="1">
    <source>
        <dbReference type="SAM" id="Coils"/>
    </source>
</evidence>
<dbReference type="InterPro" id="IPR032675">
    <property type="entry name" value="LRR_dom_sf"/>
</dbReference>
<evidence type="ECO:0000259" key="3">
    <source>
        <dbReference type="Pfam" id="PF12937"/>
    </source>
</evidence>
<dbReference type="InterPro" id="IPR001810">
    <property type="entry name" value="F-box_dom"/>
</dbReference>
<feature type="region of interest" description="Disordered" evidence="2">
    <location>
        <begin position="13"/>
        <end position="68"/>
    </location>
</feature>
<name>A0A8H7D8S2_9AGAR</name>
<feature type="coiled-coil region" evidence="1">
    <location>
        <begin position="107"/>
        <end position="134"/>
    </location>
</feature>
<dbReference type="OrthoDB" id="3020747at2759"/>
<proteinExistence type="predicted"/>